<dbReference type="Pfam" id="PF04149">
    <property type="entry name" value="DUF397"/>
    <property type="match status" value="2"/>
</dbReference>
<dbReference type="RefSeq" id="WP_394322910.1">
    <property type="nucleotide sequence ID" value="NZ_JBHMQV010000009.1"/>
</dbReference>
<evidence type="ECO:0000313" key="2">
    <source>
        <dbReference type="EMBL" id="MFC0848339.1"/>
    </source>
</evidence>
<sequence>MDLKGAQWRKSSYSGGSGGECVECAALGGAAWRKSSYSGGGGGDCVEVAGLPHTVAIRDSKRPEGAALTVSPAAFTAFVQNVTRRA</sequence>
<organism evidence="2 3">
    <name type="scientific">Streptomyces noboritoensis</name>
    <dbReference type="NCBI Taxonomy" id="67337"/>
    <lineage>
        <taxon>Bacteria</taxon>
        <taxon>Bacillati</taxon>
        <taxon>Actinomycetota</taxon>
        <taxon>Actinomycetes</taxon>
        <taxon>Kitasatosporales</taxon>
        <taxon>Streptomycetaceae</taxon>
        <taxon>Streptomyces</taxon>
    </lineage>
</organism>
<reference evidence="2 3" key="1">
    <citation type="submission" date="2024-09" db="EMBL/GenBank/DDBJ databases">
        <authorList>
            <person name="Sun Q."/>
            <person name="Mori K."/>
        </authorList>
    </citation>
    <scope>NUCLEOTIDE SEQUENCE [LARGE SCALE GENOMIC DNA]</scope>
    <source>
        <strain evidence="2 3">JCM 4557</strain>
    </source>
</reference>
<evidence type="ECO:0000259" key="1">
    <source>
        <dbReference type="Pfam" id="PF04149"/>
    </source>
</evidence>
<accession>A0ABV6TRD2</accession>
<name>A0ABV6TRD2_9ACTN</name>
<keyword evidence="3" id="KW-1185">Reference proteome</keyword>
<dbReference type="InterPro" id="IPR007278">
    <property type="entry name" value="DUF397"/>
</dbReference>
<feature type="domain" description="DUF397" evidence="1">
    <location>
        <begin position="6"/>
        <end position="29"/>
    </location>
</feature>
<dbReference type="EMBL" id="JBHMQV010000009">
    <property type="protein sequence ID" value="MFC0848339.1"/>
    <property type="molecule type" value="Genomic_DNA"/>
</dbReference>
<protein>
    <submittedName>
        <fullName evidence="2">DUF397 domain-containing protein</fullName>
    </submittedName>
</protein>
<gene>
    <name evidence="2" type="ORF">ACFH04_32205</name>
</gene>
<dbReference type="Proteomes" id="UP001589887">
    <property type="component" value="Unassembled WGS sequence"/>
</dbReference>
<evidence type="ECO:0000313" key="3">
    <source>
        <dbReference type="Proteomes" id="UP001589887"/>
    </source>
</evidence>
<comment type="caution">
    <text evidence="2">The sequence shown here is derived from an EMBL/GenBank/DDBJ whole genome shotgun (WGS) entry which is preliminary data.</text>
</comment>
<proteinExistence type="predicted"/>
<feature type="domain" description="DUF397" evidence="1">
    <location>
        <begin position="30"/>
        <end position="82"/>
    </location>
</feature>